<dbReference type="Pfam" id="PF00293">
    <property type="entry name" value="NUDIX"/>
    <property type="match status" value="1"/>
</dbReference>
<dbReference type="RefSeq" id="WP_177156632.1">
    <property type="nucleotide sequence ID" value="NZ_JABCJE010000001.1"/>
</dbReference>
<dbReference type="InterPro" id="IPR000086">
    <property type="entry name" value="NUDIX_hydrolase_dom"/>
</dbReference>
<dbReference type="PANTHER" id="PTHR43046">
    <property type="entry name" value="GDP-MANNOSE MANNOSYL HYDROLASE"/>
    <property type="match status" value="1"/>
</dbReference>
<dbReference type="SUPFAM" id="SSF55811">
    <property type="entry name" value="Nudix"/>
    <property type="match status" value="1"/>
</dbReference>
<comment type="caution">
    <text evidence="5">The sequence shown here is derived from an EMBL/GenBank/DDBJ whole genome shotgun (WGS) entry which is preliminary data.</text>
</comment>
<dbReference type="PROSITE" id="PS00893">
    <property type="entry name" value="NUDIX_BOX"/>
    <property type="match status" value="1"/>
</dbReference>
<dbReference type="InterPro" id="IPR020476">
    <property type="entry name" value="Nudix_hydrolase"/>
</dbReference>
<dbReference type="PANTHER" id="PTHR43046:SF14">
    <property type="entry name" value="MUTT_NUDIX FAMILY PROTEIN"/>
    <property type="match status" value="1"/>
</dbReference>
<evidence type="ECO:0000256" key="2">
    <source>
        <dbReference type="ARBA" id="ARBA00022801"/>
    </source>
</evidence>
<feature type="domain" description="Nudix hydrolase" evidence="4">
    <location>
        <begin position="15"/>
        <end position="144"/>
    </location>
</feature>
<evidence type="ECO:0000259" key="4">
    <source>
        <dbReference type="PROSITE" id="PS51462"/>
    </source>
</evidence>
<evidence type="ECO:0000256" key="3">
    <source>
        <dbReference type="RuleBase" id="RU003476"/>
    </source>
</evidence>
<dbReference type="PROSITE" id="PS51462">
    <property type="entry name" value="NUDIX"/>
    <property type="match status" value="1"/>
</dbReference>
<dbReference type="PRINTS" id="PR00502">
    <property type="entry name" value="NUDIXFAMILY"/>
</dbReference>
<dbReference type="InterPro" id="IPR020084">
    <property type="entry name" value="NUDIX_hydrolase_CS"/>
</dbReference>
<gene>
    <name evidence="5" type="ORF">HJ536_03245</name>
</gene>
<sequence length="146" mass="16381">MYRFGEPREHGIRYIRRPGAYAVLVRDGQILLTYQAEPLPEFQLPGGGIDAGESPISALHREVYEETGWTISTPRKIGTYKRFCYMPDYDLNAEKICSIYVARPIRRLGPPTEAGHTAIWVPLAAAADLVTNTGDRAYVLRVLSDL</sequence>
<reference evidence="5 6" key="1">
    <citation type="submission" date="2020-04" db="EMBL/GenBank/DDBJ databases">
        <title>Donghicola sp., a member of the Rhodobacteraceae family isolated from mangrove forest in Thailand.</title>
        <authorList>
            <person name="Charoenyingcharoen P."/>
            <person name="Yukphan P."/>
        </authorList>
    </citation>
    <scope>NUCLEOTIDE SEQUENCE [LARGE SCALE GENOMIC DNA]</scope>
    <source>
        <strain evidence="5 6">B5-SW-15</strain>
    </source>
</reference>
<protein>
    <submittedName>
        <fullName evidence="5">NUDIX hydrolase</fullName>
    </submittedName>
</protein>
<evidence type="ECO:0000313" key="5">
    <source>
        <dbReference type="EMBL" id="NVO22361.1"/>
    </source>
</evidence>
<dbReference type="AlphaFoldDB" id="A0A850Q8R0"/>
<dbReference type="Gene3D" id="3.90.79.10">
    <property type="entry name" value="Nucleoside Triphosphate Pyrophosphohydrolase"/>
    <property type="match status" value="1"/>
</dbReference>
<dbReference type="GO" id="GO:0016787">
    <property type="term" value="F:hydrolase activity"/>
    <property type="evidence" value="ECO:0007669"/>
    <property type="project" value="UniProtKB-KW"/>
</dbReference>
<proteinExistence type="inferred from homology"/>
<keyword evidence="2 3" id="KW-0378">Hydrolase</keyword>
<evidence type="ECO:0000256" key="1">
    <source>
        <dbReference type="ARBA" id="ARBA00001946"/>
    </source>
</evidence>
<comment type="similarity">
    <text evidence="3">Belongs to the Nudix hydrolase family.</text>
</comment>
<comment type="cofactor">
    <cofactor evidence="1">
        <name>Mg(2+)</name>
        <dbReference type="ChEBI" id="CHEBI:18420"/>
    </cofactor>
</comment>
<dbReference type="InterPro" id="IPR015797">
    <property type="entry name" value="NUDIX_hydrolase-like_dom_sf"/>
</dbReference>
<dbReference type="Proteomes" id="UP000592216">
    <property type="component" value="Unassembled WGS sequence"/>
</dbReference>
<name>A0A850Q8R0_9RHOB</name>
<evidence type="ECO:0000313" key="6">
    <source>
        <dbReference type="Proteomes" id="UP000592216"/>
    </source>
</evidence>
<accession>A0A850Q8R0</accession>
<organism evidence="5 6">
    <name type="scientific">Donghicola mangrovi</name>
    <dbReference type="NCBI Taxonomy" id="2729614"/>
    <lineage>
        <taxon>Bacteria</taxon>
        <taxon>Pseudomonadati</taxon>
        <taxon>Pseudomonadota</taxon>
        <taxon>Alphaproteobacteria</taxon>
        <taxon>Rhodobacterales</taxon>
        <taxon>Roseobacteraceae</taxon>
        <taxon>Donghicola</taxon>
    </lineage>
</organism>
<dbReference type="CDD" id="cd04684">
    <property type="entry name" value="NUDIX_Hydrolase"/>
    <property type="match status" value="1"/>
</dbReference>
<dbReference type="EMBL" id="JABCJE010000001">
    <property type="protein sequence ID" value="NVO22361.1"/>
    <property type="molecule type" value="Genomic_DNA"/>
</dbReference>